<dbReference type="NCBIfam" id="TIGR02934">
    <property type="entry name" value="nifT_nitrog"/>
    <property type="match status" value="1"/>
</dbReference>
<dbReference type="Proteomes" id="UP000198816">
    <property type="component" value="Unassembled WGS sequence"/>
</dbReference>
<name>A0A1H2XVA9_THIRO</name>
<dbReference type="InterPro" id="IPR024044">
    <property type="entry name" value="NifT/FixU_barrel-like_dom_sf"/>
</dbReference>
<dbReference type="GO" id="GO:0009399">
    <property type="term" value="P:nitrogen fixation"/>
    <property type="evidence" value="ECO:0007669"/>
    <property type="project" value="InterPro"/>
</dbReference>
<dbReference type="Gene3D" id="2.40.50.240">
    <property type="entry name" value="NifT/FixU-like"/>
    <property type="match status" value="1"/>
</dbReference>
<dbReference type="STRING" id="1058.SAMN05421783_111118"/>
<dbReference type="OrthoDB" id="196613at2"/>
<organism evidence="1 2">
    <name type="scientific">Thiocapsa roseopersicina</name>
    <dbReference type="NCBI Taxonomy" id="1058"/>
    <lineage>
        <taxon>Bacteria</taxon>
        <taxon>Pseudomonadati</taxon>
        <taxon>Pseudomonadota</taxon>
        <taxon>Gammaproteobacteria</taxon>
        <taxon>Chromatiales</taxon>
        <taxon>Chromatiaceae</taxon>
        <taxon>Thiocapsa</taxon>
    </lineage>
</organism>
<protein>
    <submittedName>
        <fullName evidence="1">Nitrogen fixation protein NifT</fullName>
    </submittedName>
</protein>
<dbReference type="AlphaFoldDB" id="A0A1H2XVA9"/>
<gene>
    <name evidence="1" type="ORF">SAMN05421783_111118</name>
</gene>
<accession>A0A1H2XVA9</accession>
<dbReference type="SUPFAM" id="SSF159203">
    <property type="entry name" value="NifT/FixU-like"/>
    <property type="match status" value="1"/>
</dbReference>
<reference evidence="2" key="1">
    <citation type="submission" date="2016-10" db="EMBL/GenBank/DDBJ databases">
        <authorList>
            <person name="Varghese N."/>
            <person name="Submissions S."/>
        </authorList>
    </citation>
    <scope>NUCLEOTIDE SEQUENCE [LARGE SCALE GENOMIC DNA]</scope>
    <source>
        <strain evidence="2">DSM 217</strain>
    </source>
</reference>
<keyword evidence="2" id="KW-1185">Reference proteome</keyword>
<dbReference type="InterPro" id="IPR009727">
    <property type="entry name" value="NifT"/>
</dbReference>
<dbReference type="Pfam" id="PF06988">
    <property type="entry name" value="NifT"/>
    <property type="match status" value="1"/>
</dbReference>
<dbReference type="EMBL" id="FNNZ01000011">
    <property type="protein sequence ID" value="SDW96498.1"/>
    <property type="molecule type" value="Genomic_DNA"/>
</dbReference>
<evidence type="ECO:0000313" key="1">
    <source>
        <dbReference type="EMBL" id="SDW96498.1"/>
    </source>
</evidence>
<dbReference type="RefSeq" id="WP_093032654.1">
    <property type="nucleotide sequence ID" value="NZ_FNNZ01000011.1"/>
</dbReference>
<proteinExistence type="predicted"/>
<evidence type="ECO:0000313" key="2">
    <source>
        <dbReference type="Proteomes" id="UP000198816"/>
    </source>
</evidence>
<sequence>MPNVMIRKNDAGDLLFYVAKKDMEETIASVELDDAEQWGGAVELTDGSRWYIDPISPPPAFPTTLRFKRGDE</sequence>